<proteinExistence type="inferred from homology"/>
<dbReference type="GO" id="GO:0003677">
    <property type="term" value="F:DNA binding"/>
    <property type="evidence" value="ECO:0007669"/>
    <property type="project" value="UniProtKB-KW"/>
</dbReference>
<keyword evidence="3" id="KW-1140">T=1 icosahedral capsid protein</keyword>
<dbReference type="GO" id="GO:0075732">
    <property type="term" value="P:viral penetration into host nucleus"/>
    <property type="evidence" value="ECO:0007669"/>
    <property type="project" value="UniProtKB-KW"/>
</dbReference>
<keyword evidence="6" id="KW-0238">DNA-binding</keyword>
<evidence type="ECO:0000256" key="7">
    <source>
        <dbReference type="ARBA" id="ARBA00025657"/>
    </source>
</evidence>
<dbReference type="GO" id="GO:0043657">
    <property type="term" value="C:host cell"/>
    <property type="evidence" value="ECO:0007669"/>
    <property type="project" value="GOC"/>
</dbReference>
<keyword evidence="3" id="KW-0167">Capsid protein</keyword>
<evidence type="ECO:0000256" key="4">
    <source>
        <dbReference type="ARBA" id="ARBA00022524"/>
    </source>
</evidence>
<dbReference type="InterPro" id="IPR029053">
    <property type="entry name" value="Viral_coat"/>
</dbReference>
<dbReference type="GO" id="GO:0005198">
    <property type="term" value="F:structural molecule activity"/>
    <property type="evidence" value="ECO:0007669"/>
    <property type="project" value="InterPro"/>
</dbReference>
<keyword evidence="10" id="KW-1185">Reference proteome</keyword>
<evidence type="ECO:0000256" key="6">
    <source>
        <dbReference type="ARBA" id="ARBA00023125"/>
    </source>
</evidence>
<dbReference type="Gene3D" id="2.60.120.20">
    <property type="match status" value="1"/>
</dbReference>
<dbReference type="KEGG" id="vg:80541185"/>
<organism evidence="9 10">
    <name type="scientific">Yerba mate-associated circular DNA virus 1</name>
    <dbReference type="NCBI Taxonomy" id="2219873"/>
    <lineage>
        <taxon>Viruses</taxon>
        <taxon>Monodnaviria</taxon>
        <taxon>Shotokuvirae</taxon>
        <taxon>Cressdnaviricota</taxon>
        <taxon>Arfiviricetes</taxon>
        <taxon>Mulpavirales</taxon>
        <taxon>Amesuviridae</taxon>
        <taxon>Yermavirus</taxon>
        <taxon>Yermavirus ilicis</taxon>
    </lineage>
</organism>
<evidence type="ECO:0000256" key="3">
    <source>
        <dbReference type="ARBA" id="ARBA00022431"/>
    </source>
</evidence>
<dbReference type="GO" id="GO:0039615">
    <property type="term" value="C:T=1 icosahedral viral capsid"/>
    <property type="evidence" value="ECO:0007669"/>
    <property type="project" value="UniProtKB-KW"/>
</dbReference>
<dbReference type="Proteomes" id="UP001162383">
    <property type="component" value="Segment"/>
</dbReference>
<protein>
    <recommendedName>
        <fullName evidence="2">Capsid protein</fullName>
    </recommendedName>
    <alternativeName>
        <fullName evidence="8">Coat protein</fullName>
    </alternativeName>
</protein>
<dbReference type="PRINTS" id="PR00223">
    <property type="entry name" value="GEMCOATARBR1"/>
</dbReference>
<evidence type="ECO:0000256" key="1">
    <source>
        <dbReference type="ARBA" id="ARBA00005468"/>
    </source>
</evidence>
<dbReference type="Pfam" id="PF00844">
    <property type="entry name" value="Gemini_coat"/>
    <property type="match status" value="1"/>
</dbReference>
<keyword evidence="4" id="KW-1160">Virus entry into host cell</keyword>
<evidence type="ECO:0000256" key="2">
    <source>
        <dbReference type="ARBA" id="ARBA00018091"/>
    </source>
</evidence>
<comment type="similarity">
    <text evidence="1">Belongs to the geminiviridae capsid protein family.</text>
</comment>
<dbReference type="EMBL" id="MG748715">
    <property type="protein sequence ID" value="AWV57061.1"/>
    <property type="molecule type" value="Genomic_DNA"/>
</dbReference>
<sequence length="263" mass="29740">MVLSRAERSRAAASRRRANNKRAYKALGIRGRDEFIHLINQPGRPVGSQRRFSSPLQVATFIWTVDRAGTPVSNTGGRVDLVSCYGYGSGDHERHSQRTVTYKMAFNMLTCWPTDDTSLNLVSMCTVYHWLVYDRSPDATTAEFGNAQIFDTGMNTMPSTWTVQRDKSRRFVLKKRWKYQLTHNGIDWRVPSQTVCSSAKQCVPWRKFVGKLNVATDWKDTATGGSVNDIKQGALYLCSAVEGVVNVVVFGRMRMYFKSIMGN</sequence>
<keyword evidence="4" id="KW-1163">Viral penetration into host nucleus</keyword>
<dbReference type="GeneID" id="80541185"/>
<keyword evidence="5" id="KW-1048">Host nucleus</keyword>
<evidence type="ECO:0000313" key="9">
    <source>
        <dbReference type="EMBL" id="AWV57061.1"/>
    </source>
</evidence>
<evidence type="ECO:0000256" key="8">
    <source>
        <dbReference type="ARBA" id="ARBA00031336"/>
    </source>
</evidence>
<keyword evidence="3" id="KW-0946">Virion</keyword>
<accession>A0A2Z4ELF8</accession>
<name>A0A2Z4ELF8_9VIRU</name>
<evidence type="ECO:0000256" key="5">
    <source>
        <dbReference type="ARBA" id="ARBA00022562"/>
    </source>
</evidence>
<dbReference type="InterPro" id="IPR000143">
    <property type="entry name" value="Gemcoat_MSV"/>
</dbReference>
<evidence type="ECO:0000313" key="10">
    <source>
        <dbReference type="Proteomes" id="UP001162383"/>
    </source>
</evidence>
<dbReference type="PRINTS" id="PR00226">
    <property type="entry name" value="GEMCOATMSV"/>
</dbReference>
<comment type="function">
    <text evidence="7">Encapsidates the viral genome into characteristic twinned ('geminate') particles. Binds the genomic viral ssDNA and shuttles it into and out of the cell nucleus. Plays a role in protection of the genome from degradation, virus acquisition and transmission by insect vectors, infectivity, and systemic movement. The CP of monopartite geminiviruses is absolutely essential for virus movement.</text>
</comment>
<dbReference type="InterPro" id="IPR000263">
    <property type="entry name" value="GV_A/BR1_coat"/>
</dbReference>
<dbReference type="RefSeq" id="YP_010802424.1">
    <property type="nucleotide sequence ID" value="NC_077014.1"/>
</dbReference>
<reference evidence="9" key="1">
    <citation type="journal article" date="2018" name="Arch. Virol.">
        <title>Identification and molecular characterization of a novel circular single-stranded DNA virus associated with yerba mate in Argentina.</title>
        <authorList>
            <person name="Bejerman N."/>
            <person name="de Breuil S."/>
            <person name="Nome C."/>
        </authorList>
    </citation>
    <scope>NUCLEOTIDE SEQUENCE</scope>
    <source>
        <strain evidence="9">Jardin America</strain>
    </source>
</reference>